<organism evidence="1 2">
    <name type="scientific">Pararobbsia alpina</name>
    <dbReference type="NCBI Taxonomy" id="621374"/>
    <lineage>
        <taxon>Bacteria</taxon>
        <taxon>Pseudomonadati</taxon>
        <taxon>Pseudomonadota</taxon>
        <taxon>Betaproteobacteria</taxon>
        <taxon>Burkholderiales</taxon>
        <taxon>Burkholderiaceae</taxon>
        <taxon>Pararobbsia</taxon>
    </lineage>
</organism>
<evidence type="ECO:0000313" key="1">
    <source>
        <dbReference type="EMBL" id="CAB3784960.1"/>
    </source>
</evidence>
<dbReference type="AlphaFoldDB" id="A0A6S7CAH5"/>
<accession>A0A6S7CAH5</accession>
<reference evidence="1 2" key="1">
    <citation type="submission" date="2020-04" db="EMBL/GenBank/DDBJ databases">
        <authorList>
            <person name="De Canck E."/>
        </authorList>
    </citation>
    <scope>NUCLEOTIDE SEQUENCE [LARGE SCALE GENOMIC DNA]</scope>
    <source>
        <strain evidence="1 2">LMG 28138</strain>
    </source>
</reference>
<sequence length="100" mass="11415">MKHSNEAVLEALRHAQYRQVPWPKRPRVFEFLRDAGLLETIRQRTPDGPGYHAPVDIAVLTARGKAEIVRLERIERLASWPDQRVSLYLVPADGATETES</sequence>
<gene>
    <name evidence="1" type="ORF">LMG28138_01915</name>
</gene>
<protein>
    <submittedName>
        <fullName evidence="1">Uncharacterized protein</fullName>
    </submittedName>
</protein>
<keyword evidence="2" id="KW-1185">Reference proteome</keyword>
<proteinExistence type="predicted"/>
<dbReference type="Proteomes" id="UP000494115">
    <property type="component" value="Unassembled WGS sequence"/>
</dbReference>
<dbReference type="EMBL" id="CADIKM010000006">
    <property type="protein sequence ID" value="CAB3784960.1"/>
    <property type="molecule type" value="Genomic_DNA"/>
</dbReference>
<evidence type="ECO:0000313" key="2">
    <source>
        <dbReference type="Proteomes" id="UP000494115"/>
    </source>
</evidence>
<name>A0A6S7CAH5_9BURK</name>
<dbReference type="RefSeq" id="WP_175104503.1">
    <property type="nucleotide sequence ID" value="NZ_CADIKM010000006.1"/>
</dbReference>